<sequence>MFNSFSAKLFFHIYINDIFIMAFTRFHDDTARIKKQVEESTFTGRYRLDTPGPGLDLPFLEDPQLRLQGWGANFRTNTVNLESDLLGLTRPLNRDLVDINDYKIHSASSSQPSYTSAEPFVQESRASHPAWMYKDMDHTRWENPFLNPLNGLEKGFHENIQTRILEKDLFTPKIPMVVANEHTDYYLTGGSICIGGKDKVCPGTLYQNRIR</sequence>
<organism evidence="1">
    <name type="scientific">viral metagenome</name>
    <dbReference type="NCBI Taxonomy" id="1070528"/>
    <lineage>
        <taxon>unclassified sequences</taxon>
        <taxon>metagenomes</taxon>
        <taxon>organismal metagenomes</taxon>
    </lineage>
</organism>
<protein>
    <submittedName>
        <fullName evidence="1">Uncharacterized protein</fullName>
    </submittedName>
</protein>
<dbReference type="EMBL" id="MN740540">
    <property type="protein sequence ID" value="QHU32433.1"/>
    <property type="molecule type" value="Genomic_DNA"/>
</dbReference>
<reference evidence="1" key="1">
    <citation type="journal article" date="2020" name="Nature">
        <title>Giant virus diversity and host interactions through global metagenomics.</title>
        <authorList>
            <person name="Schulz F."/>
            <person name="Roux S."/>
            <person name="Paez-Espino D."/>
            <person name="Jungbluth S."/>
            <person name="Walsh D.A."/>
            <person name="Denef V.J."/>
            <person name="McMahon K.D."/>
            <person name="Konstantinidis K.T."/>
            <person name="Eloe-Fadrosh E.A."/>
            <person name="Kyrpides N.C."/>
            <person name="Woyke T."/>
        </authorList>
    </citation>
    <scope>NUCLEOTIDE SEQUENCE</scope>
    <source>
        <strain evidence="1">GVMAG-M-3300027969-2</strain>
    </source>
</reference>
<dbReference type="AlphaFoldDB" id="A0A6C0LPQ2"/>
<evidence type="ECO:0000313" key="1">
    <source>
        <dbReference type="EMBL" id="QHU32433.1"/>
    </source>
</evidence>
<accession>A0A6C0LPQ2</accession>
<name>A0A6C0LPQ2_9ZZZZ</name>
<proteinExistence type="predicted"/>